<dbReference type="HOGENOM" id="CLU_1641394_0_0_9"/>
<dbReference type="KEGG" id="hhd:HBHAL_1738"/>
<dbReference type="EMBL" id="HE717023">
    <property type="protein sequence ID" value="CCG44103.1"/>
    <property type="molecule type" value="Genomic_DNA"/>
</dbReference>
<accession>I0JIY5</accession>
<gene>
    <name evidence="2" type="ordered locus">HBHAL_1738</name>
</gene>
<dbReference type="Pfam" id="PF00583">
    <property type="entry name" value="Acetyltransf_1"/>
    <property type="match status" value="1"/>
</dbReference>
<dbReference type="GO" id="GO:0016747">
    <property type="term" value="F:acyltransferase activity, transferring groups other than amino-acyl groups"/>
    <property type="evidence" value="ECO:0007669"/>
    <property type="project" value="InterPro"/>
</dbReference>
<dbReference type="InterPro" id="IPR000182">
    <property type="entry name" value="GNAT_dom"/>
</dbReference>
<dbReference type="SUPFAM" id="SSF55729">
    <property type="entry name" value="Acyl-CoA N-acyltransferases (Nat)"/>
    <property type="match status" value="1"/>
</dbReference>
<dbReference type="RefSeq" id="WP_014642007.1">
    <property type="nucleotide sequence ID" value="NC_017668.1"/>
</dbReference>
<evidence type="ECO:0000259" key="1">
    <source>
        <dbReference type="PROSITE" id="PS51186"/>
    </source>
</evidence>
<evidence type="ECO:0000313" key="2">
    <source>
        <dbReference type="EMBL" id="CCG44103.1"/>
    </source>
</evidence>
<keyword evidence="3" id="KW-1185">Reference proteome</keyword>
<dbReference type="PROSITE" id="PS51186">
    <property type="entry name" value="GNAT"/>
    <property type="match status" value="1"/>
</dbReference>
<sequence>MLETVQIVSIQKSHLQHMYLWELDKEIQMNTGIEHPRTYELFLNSFAKYFRGEKPQYFIKAVEVNGELLGKIELFYDGDKNYLGILLASQRDQGIGTRALNLFLIEVKQCRYVDRVYVEVYDDNERSLHFFQKNKFVYTGESSAEWYKNQQRKLVTLVRDL</sequence>
<dbReference type="InterPro" id="IPR016181">
    <property type="entry name" value="Acyl_CoA_acyltransferase"/>
</dbReference>
<dbReference type="eggNOG" id="COG1670">
    <property type="taxonomic scope" value="Bacteria"/>
</dbReference>
<protein>
    <recommendedName>
        <fullName evidence="1">N-acetyltransferase domain-containing protein</fullName>
    </recommendedName>
</protein>
<dbReference type="PATRIC" id="fig|866895.3.peg.736"/>
<reference evidence="2 3" key="1">
    <citation type="journal article" date="2013" name="Environ. Microbiol.">
        <title>Chloride and organic osmolytes: a hybrid strategy to cope with elevated salinities by the moderately halophilic, chloride-dependent bacterium Halobacillus halophilus.</title>
        <authorList>
            <person name="Saum S.H."/>
            <person name="Pfeiffer F."/>
            <person name="Palm P."/>
            <person name="Rampp M."/>
            <person name="Schuster S.C."/>
            <person name="Muller V."/>
            <person name="Oesterhelt D."/>
        </authorList>
    </citation>
    <scope>NUCLEOTIDE SEQUENCE [LARGE SCALE GENOMIC DNA]</scope>
    <source>
        <strain evidence="3">ATCC 35676 / DSM 2266 / JCM 20832 / KCTC 3685 / LMG 17431 / NBRC 102448 / NCIMB 2269</strain>
    </source>
</reference>
<dbReference type="Gene3D" id="3.40.630.30">
    <property type="match status" value="1"/>
</dbReference>
<organism evidence="2 3">
    <name type="scientific">Halobacillus halophilus (strain ATCC 35676 / DSM 2266 / JCM 20832 / KCTC 3685 / LMG 17431 / NBRC 102448 / NCIMB 2269)</name>
    <name type="common">Sporosarcina halophila</name>
    <dbReference type="NCBI Taxonomy" id="866895"/>
    <lineage>
        <taxon>Bacteria</taxon>
        <taxon>Bacillati</taxon>
        <taxon>Bacillota</taxon>
        <taxon>Bacilli</taxon>
        <taxon>Bacillales</taxon>
        <taxon>Bacillaceae</taxon>
        <taxon>Halobacillus</taxon>
    </lineage>
</organism>
<dbReference type="AlphaFoldDB" id="I0JIY5"/>
<name>I0JIY5_HALH3</name>
<dbReference type="Proteomes" id="UP000007397">
    <property type="component" value="Chromosome"/>
</dbReference>
<proteinExistence type="predicted"/>
<feature type="domain" description="N-acetyltransferase" evidence="1">
    <location>
        <begin position="18"/>
        <end position="161"/>
    </location>
</feature>
<evidence type="ECO:0000313" key="3">
    <source>
        <dbReference type="Proteomes" id="UP000007397"/>
    </source>
</evidence>